<proteinExistence type="predicted"/>
<sequence>MEPTISNNIEPLLSSRASYARSLSHVKDELRSFQSCPWWMCVNQSDERHTMISWSVFRLLDIFIPTASDFVLSYAPTDSTYNMVV</sequence>
<protein>
    <submittedName>
        <fullName evidence="1">Uncharacterized protein</fullName>
    </submittedName>
</protein>
<dbReference type="PANTHER" id="PTHR31963:SF29">
    <property type="entry name" value="OS02G0566400 PROTEIN"/>
    <property type="match status" value="1"/>
</dbReference>
<dbReference type="PANTHER" id="PTHR31963">
    <property type="entry name" value="RAS GUANINE NUCLEOTIDE EXCHANGE FACTOR K"/>
    <property type="match status" value="1"/>
</dbReference>
<dbReference type="Proteomes" id="UP000287651">
    <property type="component" value="Unassembled WGS sequence"/>
</dbReference>
<dbReference type="Pfam" id="PF12056">
    <property type="entry name" value="DUF3537"/>
    <property type="match status" value="1"/>
</dbReference>
<gene>
    <name evidence="1" type="ORF">B296_00050738</name>
</gene>
<name>A0A426WZG5_ENSVE</name>
<dbReference type="InterPro" id="IPR021924">
    <property type="entry name" value="DUF3537"/>
</dbReference>
<organism evidence="1 2">
    <name type="scientific">Ensete ventricosum</name>
    <name type="common">Abyssinian banana</name>
    <name type="synonym">Musa ensete</name>
    <dbReference type="NCBI Taxonomy" id="4639"/>
    <lineage>
        <taxon>Eukaryota</taxon>
        <taxon>Viridiplantae</taxon>
        <taxon>Streptophyta</taxon>
        <taxon>Embryophyta</taxon>
        <taxon>Tracheophyta</taxon>
        <taxon>Spermatophyta</taxon>
        <taxon>Magnoliopsida</taxon>
        <taxon>Liliopsida</taxon>
        <taxon>Zingiberales</taxon>
        <taxon>Musaceae</taxon>
        <taxon>Ensete</taxon>
    </lineage>
</organism>
<evidence type="ECO:0000313" key="2">
    <source>
        <dbReference type="Proteomes" id="UP000287651"/>
    </source>
</evidence>
<dbReference type="EMBL" id="AMZH03031228">
    <property type="protein sequence ID" value="RRT32619.1"/>
    <property type="molecule type" value="Genomic_DNA"/>
</dbReference>
<reference evidence="1 2" key="1">
    <citation type="journal article" date="2014" name="Agronomy (Basel)">
        <title>A Draft Genome Sequence for Ensete ventricosum, the Drought-Tolerant Tree Against Hunger.</title>
        <authorList>
            <person name="Harrison J."/>
            <person name="Moore K.A."/>
            <person name="Paszkiewicz K."/>
            <person name="Jones T."/>
            <person name="Grant M."/>
            <person name="Ambacheew D."/>
            <person name="Muzemil S."/>
            <person name="Studholme D.J."/>
        </authorList>
    </citation>
    <scope>NUCLEOTIDE SEQUENCE [LARGE SCALE GENOMIC DNA]</scope>
</reference>
<accession>A0A426WZG5</accession>
<comment type="caution">
    <text evidence="1">The sequence shown here is derived from an EMBL/GenBank/DDBJ whole genome shotgun (WGS) entry which is preliminary data.</text>
</comment>
<evidence type="ECO:0000313" key="1">
    <source>
        <dbReference type="EMBL" id="RRT32619.1"/>
    </source>
</evidence>
<dbReference type="AlphaFoldDB" id="A0A426WZG5"/>